<comment type="caution">
    <text evidence="1">The sequence shown here is derived from an EMBL/GenBank/DDBJ whole genome shotgun (WGS) entry which is preliminary data.</text>
</comment>
<evidence type="ECO:0000313" key="1">
    <source>
        <dbReference type="EMBL" id="GFT70174.1"/>
    </source>
</evidence>
<dbReference type="Proteomes" id="UP000887013">
    <property type="component" value="Unassembled WGS sequence"/>
</dbReference>
<protein>
    <submittedName>
        <fullName evidence="1">Uncharacterized protein</fullName>
    </submittedName>
</protein>
<organism evidence="1 2">
    <name type="scientific">Nephila pilipes</name>
    <name type="common">Giant wood spider</name>
    <name type="synonym">Nephila maculata</name>
    <dbReference type="NCBI Taxonomy" id="299642"/>
    <lineage>
        <taxon>Eukaryota</taxon>
        <taxon>Metazoa</taxon>
        <taxon>Ecdysozoa</taxon>
        <taxon>Arthropoda</taxon>
        <taxon>Chelicerata</taxon>
        <taxon>Arachnida</taxon>
        <taxon>Araneae</taxon>
        <taxon>Araneomorphae</taxon>
        <taxon>Entelegynae</taxon>
        <taxon>Araneoidea</taxon>
        <taxon>Nephilidae</taxon>
        <taxon>Nephila</taxon>
    </lineage>
</organism>
<feature type="non-terminal residue" evidence="1">
    <location>
        <position position="38"/>
    </location>
</feature>
<keyword evidence="2" id="KW-1185">Reference proteome</keyword>
<proteinExistence type="predicted"/>
<evidence type="ECO:0000313" key="2">
    <source>
        <dbReference type="Proteomes" id="UP000887013"/>
    </source>
</evidence>
<gene>
    <name evidence="1" type="ORF">NPIL_180351</name>
</gene>
<name>A0A8X6PGX5_NEPPI</name>
<dbReference type="EMBL" id="BMAW01116323">
    <property type="protein sequence ID" value="GFT70174.1"/>
    <property type="molecule type" value="Genomic_DNA"/>
</dbReference>
<reference evidence="1" key="1">
    <citation type="submission" date="2020-08" db="EMBL/GenBank/DDBJ databases">
        <title>Multicomponent nature underlies the extraordinary mechanical properties of spider dragline silk.</title>
        <authorList>
            <person name="Kono N."/>
            <person name="Nakamura H."/>
            <person name="Mori M."/>
            <person name="Yoshida Y."/>
            <person name="Ohtoshi R."/>
            <person name="Malay A.D."/>
            <person name="Moran D.A.P."/>
            <person name="Tomita M."/>
            <person name="Numata K."/>
            <person name="Arakawa K."/>
        </authorList>
    </citation>
    <scope>NUCLEOTIDE SEQUENCE</scope>
</reference>
<accession>A0A8X6PGX5</accession>
<sequence length="38" mass="4267">MAAVIRALPLTCVRYPKYKSTALKTISNALKLQEQSQM</sequence>
<dbReference type="AlphaFoldDB" id="A0A8X6PGX5"/>